<dbReference type="Pfam" id="PF25023">
    <property type="entry name" value="TEN_YD-shell"/>
    <property type="match status" value="1"/>
</dbReference>
<comment type="caution">
    <text evidence="4">The sequence shown here is derived from an EMBL/GenBank/DDBJ whole genome shotgun (WGS) entry which is preliminary data.</text>
</comment>
<proteinExistence type="predicted"/>
<protein>
    <recommendedName>
        <fullName evidence="3">Teneurin-like YD-shell domain-containing protein</fullName>
    </recommendedName>
</protein>
<dbReference type="InterPro" id="IPR031325">
    <property type="entry name" value="RHS_repeat"/>
</dbReference>
<keyword evidence="1" id="KW-0677">Repeat</keyword>
<evidence type="ECO:0000313" key="5">
    <source>
        <dbReference type="Proteomes" id="UP001204142"/>
    </source>
</evidence>
<evidence type="ECO:0000259" key="3">
    <source>
        <dbReference type="Pfam" id="PF25023"/>
    </source>
</evidence>
<keyword evidence="5" id="KW-1185">Reference proteome</keyword>
<dbReference type="InterPro" id="IPR050708">
    <property type="entry name" value="T6SS_VgrG/RHS"/>
</dbReference>
<dbReference type="PANTHER" id="PTHR32305:SF15">
    <property type="entry name" value="PROTEIN RHSA-RELATED"/>
    <property type="match status" value="1"/>
</dbReference>
<name>A0ABT1WDM5_9BURK</name>
<keyword evidence="2" id="KW-0732">Signal</keyword>
<dbReference type="InterPro" id="IPR022385">
    <property type="entry name" value="Rhs_assc_core"/>
</dbReference>
<organism evidence="4 5">
    <name type="scientific">Limnobacter humi</name>
    <dbReference type="NCBI Taxonomy" id="1778671"/>
    <lineage>
        <taxon>Bacteria</taxon>
        <taxon>Pseudomonadati</taxon>
        <taxon>Pseudomonadota</taxon>
        <taxon>Betaproteobacteria</taxon>
        <taxon>Burkholderiales</taxon>
        <taxon>Burkholderiaceae</taxon>
        <taxon>Limnobacter</taxon>
    </lineage>
</organism>
<dbReference type="EMBL" id="JANIGO010000001">
    <property type="protein sequence ID" value="MCQ8895616.1"/>
    <property type="molecule type" value="Genomic_DNA"/>
</dbReference>
<feature type="domain" description="Teneurin-like YD-shell" evidence="3">
    <location>
        <begin position="612"/>
        <end position="914"/>
    </location>
</feature>
<dbReference type="RefSeq" id="WP_256763307.1">
    <property type="nucleotide sequence ID" value="NZ_JANIGO010000001.1"/>
</dbReference>
<sequence length="1264" mass="133876">MKNVLKAIGLTLVIGLANASSASAETIIRSSAFVYDLDGLLTREIVEPGDSSQCLVTDYLLDAYGNRVSSTFRNCNAQAIPGVGVEASAPPAPPTTAATSSNYAQFTTRTRSSTYGTNGVNAVAGQYPTLNTNELGHQETQEFDGRFGSVTKKTGPNGLSTTWTYDDLGRKILETRADGSRTYWEYLPCGSAPVGSCPTDVAGIAPYYVVRSGDVNSSNAQIGAVTRTYYDLLNRPIRSQTQIAVSPSAFAWKTQDTRYDNWGRIAKKSNVYLSDATGHIAAQTPSWTYFAYDLLGRLIREDIEDPSATNAANRVNGRFTNSTTYAGLVTVLTNTKGQTTTQTLNVAGQLASTTDAQGNIISNTYDAAGNLIKTDAAGIVSTFTYDLRGRKLSMTEPTQGTWLYRYNALGELRLQQNSKGQLTTTAYDQAGRPIERREADLISTWVYDTQQSACAAAPSTAKGKPTRVYTSTGYERIHCYDSLGREIAQRVAMDGKVFWSGQLYEAGSNRLLQRIYPARVQPNPAPTANVAPVAGFAVANEFSPIGLIRQKNQANNTLLWELNSVAANGTGRVEKVTLGNQLIDQLYTDSNGRAVLYLTGPALNSFFQYDGFSFDSESNLTKRSWRAYSSNGSFTNRSEDFSYDSLNRVTGVSSTTGLPSKTITYDKYGNLLTKDGVTYTYGNVSKPLQLTQITGSIHGVTNPGYTYDAAGNILTGGGATISWTSFGMVKSLARGSQSSSFLYGPEHQRVKQTAAYNGQNITTWYLDDFELEYNAATNTTQAKYYVAGRVLRIEEGTSAAPSRVEIKYLHKDHLGSVVLVSNSTGGVQERYSYDTWGKRRNPDGTDYTANGGHLLGTTDRGYTGHEQLDHLGLVHMNGRIYDASAGRFMSADPFIAQPGNLQNYNRYAYVNNNPLSYTDPSGYFLKKLFGGNILRAAVTIAVGYYTGNQLSDWLLGAGGSWASAGALTGLGKVSVGVGSGLAAGLIGSGGDLKSALYAGLTGGAFGYAGTFDQADSISRYLAHATAGCISSSLSGEDCKQGATVALAGKYVTNNTPASWGGPEGLVAATVAGGTVSVFGGGKFANGAVTAAFGYLFNCMLNECLKQGAIGATKMVGGTLTVSTGATICGTTGVGCLAGGPMMAFGASDATEGATMLVDAVRGVTSEGFNPLKVGVTGLLPNAGTLVYDSASLAFSAAALAARVPLYVGVTDGITRASSLFGVTTSRWDAPFAFANSVTGQVGQILNRATLAGSALWKAYGLGSD</sequence>
<dbReference type="Gene3D" id="2.180.10.10">
    <property type="entry name" value="RHS repeat-associated core"/>
    <property type="match status" value="2"/>
</dbReference>
<accession>A0ABT1WDM5</accession>
<evidence type="ECO:0000256" key="2">
    <source>
        <dbReference type="SAM" id="SignalP"/>
    </source>
</evidence>
<dbReference type="NCBIfam" id="TIGR01643">
    <property type="entry name" value="YD_repeat_2x"/>
    <property type="match status" value="3"/>
</dbReference>
<gene>
    <name evidence="4" type="ORF">NQT62_04060</name>
</gene>
<dbReference type="PANTHER" id="PTHR32305">
    <property type="match status" value="1"/>
</dbReference>
<dbReference type="Pfam" id="PF05593">
    <property type="entry name" value="RHS_repeat"/>
    <property type="match status" value="2"/>
</dbReference>
<evidence type="ECO:0000256" key="1">
    <source>
        <dbReference type="ARBA" id="ARBA00022737"/>
    </source>
</evidence>
<feature type="chain" id="PRO_5045405953" description="Teneurin-like YD-shell domain-containing protein" evidence="2">
    <location>
        <begin position="25"/>
        <end position="1264"/>
    </location>
</feature>
<dbReference type="InterPro" id="IPR056823">
    <property type="entry name" value="TEN-like_YD-shell"/>
</dbReference>
<dbReference type="Proteomes" id="UP001204142">
    <property type="component" value="Unassembled WGS sequence"/>
</dbReference>
<evidence type="ECO:0000313" key="4">
    <source>
        <dbReference type="EMBL" id="MCQ8895616.1"/>
    </source>
</evidence>
<dbReference type="NCBIfam" id="TIGR03696">
    <property type="entry name" value="Rhs_assc_core"/>
    <property type="match status" value="1"/>
</dbReference>
<feature type="signal peptide" evidence="2">
    <location>
        <begin position="1"/>
        <end position="24"/>
    </location>
</feature>
<reference evidence="4 5" key="1">
    <citation type="submission" date="2022-07" db="EMBL/GenBank/DDBJ databases">
        <authorList>
            <person name="Xamxidin M."/>
            <person name="Wu M."/>
        </authorList>
    </citation>
    <scope>NUCLEOTIDE SEQUENCE [LARGE SCALE GENOMIC DNA]</scope>
    <source>
        <strain evidence="4 5">NBRC 111650</strain>
    </source>
</reference>
<dbReference type="InterPro" id="IPR006530">
    <property type="entry name" value="YD"/>
</dbReference>